<dbReference type="EMBL" id="UINC01001038">
    <property type="protein sequence ID" value="SUZ68360.1"/>
    <property type="molecule type" value="Genomic_DNA"/>
</dbReference>
<name>A0A381PN43_9ZZZZ</name>
<dbReference type="Gene3D" id="2.30.260.10">
    <property type="entry name" value="putative xylanase like domain"/>
    <property type="match status" value="1"/>
</dbReference>
<accession>A0A381PN43</accession>
<dbReference type="PROSITE" id="PS51257">
    <property type="entry name" value="PROKAR_LIPOPROTEIN"/>
    <property type="match status" value="1"/>
</dbReference>
<protein>
    <recommendedName>
        <fullName evidence="2">DUF1460 domain-containing protein</fullName>
    </recommendedName>
</protein>
<dbReference type="InterPro" id="IPR010846">
    <property type="entry name" value="AmiA-like"/>
</dbReference>
<sequence>MLTRAKTVRRWLAVLSVCVLGACAGDSEGSSGSALSTDTGAPDGTGAVEVAIADAQTGPTTLPGTEADWTIVQDKTRWAVEQGYSELSIGELVVRIGETFVGTPYAPYTLEAPGEEGLVIELEELDCVTFVENVLALARLVQTVPDELLVARTGDGQRPVFSRQLENIRYRGGVLEQYPSRLHYFSEWISDNDEMGLVRDVSQELGGIAEDEPIDFMTTHPDSYRQIREDPAFLAELKEVEASLNAQPRYYIPQDRIALVEDRIQDGDIIAATSSVAGLDIAHTGIALWKDGRLHLLHAPLAGGVVQISEVPLAERIQRIGGQDGVMVARPLETQ</sequence>
<dbReference type="InterPro" id="IPR038765">
    <property type="entry name" value="Papain-like_cys_pep_sf"/>
</dbReference>
<dbReference type="Pfam" id="PF07313">
    <property type="entry name" value="AmiA-like"/>
    <property type="match status" value="1"/>
</dbReference>
<dbReference type="Gene3D" id="1.10.3670.10">
    <property type="entry name" value="Putative xylanase like domain"/>
    <property type="match status" value="1"/>
</dbReference>
<proteinExistence type="predicted"/>
<dbReference type="AlphaFoldDB" id="A0A381PN43"/>
<organism evidence="1">
    <name type="scientific">marine metagenome</name>
    <dbReference type="NCBI Taxonomy" id="408172"/>
    <lineage>
        <taxon>unclassified sequences</taxon>
        <taxon>metagenomes</taxon>
        <taxon>ecological metagenomes</taxon>
    </lineage>
</organism>
<gene>
    <name evidence="1" type="ORF">METZ01_LOCUS21214</name>
</gene>
<evidence type="ECO:0008006" key="2">
    <source>
        <dbReference type="Google" id="ProtNLM"/>
    </source>
</evidence>
<dbReference type="SUPFAM" id="SSF54001">
    <property type="entry name" value="Cysteine proteinases"/>
    <property type="match status" value="1"/>
</dbReference>
<reference evidence="1" key="1">
    <citation type="submission" date="2018-05" db="EMBL/GenBank/DDBJ databases">
        <authorList>
            <person name="Lanie J.A."/>
            <person name="Ng W.-L."/>
            <person name="Kazmierczak K.M."/>
            <person name="Andrzejewski T.M."/>
            <person name="Davidsen T.M."/>
            <person name="Wayne K.J."/>
            <person name="Tettelin H."/>
            <person name="Glass J.I."/>
            <person name="Rusch D."/>
            <person name="Podicherti R."/>
            <person name="Tsui H.-C.T."/>
            <person name="Winkler M.E."/>
        </authorList>
    </citation>
    <scope>NUCLEOTIDE SEQUENCE</scope>
</reference>
<evidence type="ECO:0000313" key="1">
    <source>
        <dbReference type="EMBL" id="SUZ68360.1"/>
    </source>
</evidence>